<evidence type="ECO:0000256" key="4">
    <source>
        <dbReference type="ARBA" id="ARBA00022989"/>
    </source>
</evidence>
<evidence type="ECO:0000313" key="10">
    <source>
        <dbReference type="EMBL" id="MCW1912201.1"/>
    </source>
</evidence>
<organism evidence="10 11">
    <name type="scientific">Luteolibacter rhizosphaerae</name>
    <dbReference type="NCBI Taxonomy" id="2989719"/>
    <lineage>
        <taxon>Bacteria</taxon>
        <taxon>Pseudomonadati</taxon>
        <taxon>Verrucomicrobiota</taxon>
        <taxon>Verrucomicrobiia</taxon>
        <taxon>Verrucomicrobiales</taxon>
        <taxon>Verrucomicrobiaceae</taxon>
        <taxon>Luteolibacter</taxon>
    </lineage>
</organism>
<feature type="domain" description="MotA/TolQ/ExbB proton channel" evidence="9">
    <location>
        <begin position="374"/>
        <end position="489"/>
    </location>
</feature>
<dbReference type="EMBL" id="JAPDDR010000001">
    <property type="protein sequence ID" value="MCW1912201.1"/>
    <property type="molecule type" value="Genomic_DNA"/>
</dbReference>
<comment type="caution">
    <text evidence="10">The sequence shown here is derived from an EMBL/GenBank/DDBJ whole genome shotgun (WGS) entry which is preliminary data.</text>
</comment>
<feature type="transmembrane region" description="Helical" evidence="8">
    <location>
        <begin position="280"/>
        <end position="299"/>
    </location>
</feature>
<keyword evidence="4 8" id="KW-1133">Transmembrane helix</keyword>
<sequence>MIHRFVTGALLGLALIQISSAGALEEARESIKKAAGELLSTQKEYSDLRLGLYREVNRLDDEVVKLAKELRTLERDEELRTSKVRSLEREIETRKADVTYASDVLAQYSKAVVTRLHPAESQLYKQAIESADQKAMAASDPKSVVAERFKILETGLARLGSIAGGHRFEGKALGRAGRAIEGTLLLAGPAVLFASLDKSFEGVASAADTGANLPAIVPLAETNGTIAKAIETGEGNVPLDATNGRAIEQALKNPEGSHGGGAMEHVALFGDIAKNMMFDGWIAIGVCVLMIATGWTVAARKFFYLNKVQKGTEEFMHRWSQLSSDLTAIDHGDPGSIKSLGGNADNEAQELLKKSPLYEIYHIGSEEIRHRLQQDRIHKKGLSGRSMQAIRAALDAGLVRAQHKLTNGLIYLTISIAGGPYVGLLGTVVGVMITFAIISKVGEVDVNAIAPGIASALLATVAGLIVAIPALFAYSYLNSRIKNVVGEMQVFIDEFIAKMAELYQGSDHPNAAQFAATDKS</sequence>
<reference evidence="10" key="1">
    <citation type="submission" date="2022-10" db="EMBL/GenBank/DDBJ databases">
        <title>Luteolibacter sp. GHJ8, whole genome shotgun sequencing project.</title>
        <authorList>
            <person name="Zhao G."/>
            <person name="Shen L."/>
        </authorList>
    </citation>
    <scope>NUCLEOTIDE SEQUENCE</scope>
    <source>
        <strain evidence="10">GHJ8</strain>
    </source>
</reference>
<feature type="transmembrane region" description="Helical" evidence="8">
    <location>
        <begin position="409"/>
        <end position="437"/>
    </location>
</feature>
<keyword evidence="5 8" id="KW-0472">Membrane</keyword>
<evidence type="ECO:0000256" key="5">
    <source>
        <dbReference type="ARBA" id="ARBA00023136"/>
    </source>
</evidence>
<feature type="transmembrane region" description="Helical" evidence="8">
    <location>
        <begin position="449"/>
        <end position="474"/>
    </location>
</feature>
<evidence type="ECO:0000256" key="7">
    <source>
        <dbReference type="SAM" id="Coils"/>
    </source>
</evidence>
<evidence type="ECO:0000256" key="8">
    <source>
        <dbReference type="SAM" id="Phobius"/>
    </source>
</evidence>
<accession>A0ABT3FX79</accession>
<keyword evidence="2" id="KW-1003">Cell membrane</keyword>
<evidence type="ECO:0000256" key="2">
    <source>
        <dbReference type="ARBA" id="ARBA00022475"/>
    </source>
</evidence>
<evidence type="ECO:0000256" key="1">
    <source>
        <dbReference type="ARBA" id="ARBA00004651"/>
    </source>
</evidence>
<evidence type="ECO:0000256" key="3">
    <source>
        <dbReference type="ARBA" id="ARBA00022692"/>
    </source>
</evidence>
<comment type="similarity">
    <text evidence="6">Belongs to the exbB/tolQ family.</text>
</comment>
<gene>
    <name evidence="10" type="ORF">OJ996_01365</name>
</gene>
<dbReference type="Proteomes" id="UP001165653">
    <property type="component" value="Unassembled WGS sequence"/>
</dbReference>
<keyword evidence="6" id="KW-0813">Transport</keyword>
<keyword evidence="6" id="KW-0653">Protein transport</keyword>
<keyword evidence="11" id="KW-1185">Reference proteome</keyword>
<dbReference type="RefSeq" id="WP_264510383.1">
    <property type="nucleotide sequence ID" value="NZ_JAPDDR010000001.1"/>
</dbReference>
<name>A0ABT3FX79_9BACT</name>
<dbReference type="PANTHER" id="PTHR30625">
    <property type="entry name" value="PROTEIN TOLQ"/>
    <property type="match status" value="1"/>
</dbReference>
<dbReference type="Pfam" id="PF01618">
    <property type="entry name" value="MotA_ExbB"/>
    <property type="match status" value="1"/>
</dbReference>
<protein>
    <submittedName>
        <fullName evidence="10">MotA/TolQ/ExbB proton channel family protein</fullName>
    </submittedName>
</protein>
<feature type="coiled-coil region" evidence="7">
    <location>
        <begin position="24"/>
        <end position="76"/>
    </location>
</feature>
<evidence type="ECO:0000256" key="6">
    <source>
        <dbReference type="RuleBase" id="RU004057"/>
    </source>
</evidence>
<dbReference type="PANTHER" id="PTHR30625:SF3">
    <property type="entry name" value="TOL-PAL SYSTEM PROTEIN TOLQ"/>
    <property type="match status" value="1"/>
</dbReference>
<evidence type="ECO:0000259" key="9">
    <source>
        <dbReference type="Pfam" id="PF01618"/>
    </source>
</evidence>
<comment type="subcellular location">
    <subcellularLocation>
        <location evidence="1">Cell membrane</location>
        <topology evidence="1">Multi-pass membrane protein</topology>
    </subcellularLocation>
    <subcellularLocation>
        <location evidence="6">Membrane</location>
        <topology evidence="6">Multi-pass membrane protein</topology>
    </subcellularLocation>
</comment>
<proteinExistence type="inferred from homology"/>
<dbReference type="InterPro" id="IPR050790">
    <property type="entry name" value="ExbB/TolQ_transport"/>
</dbReference>
<dbReference type="InterPro" id="IPR002898">
    <property type="entry name" value="MotA_ExbB_proton_chnl"/>
</dbReference>
<keyword evidence="3 8" id="KW-0812">Transmembrane</keyword>
<evidence type="ECO:0000313" key="11">
    <source>
        <dbReference type="Proteomes" id="UP001165653"/>
    </source>
</evidence>
<keyword evidence="7" id="KW-0175">Coiled coil</keyword>